<keyword evidence="3" id="KW-1185">Reference proteome</keyword>
<evidence type="ECO:0000313" key="2">
    <source>
        <dbReference type="EMBL" id="KAK8966710.1"/>
    </source>
</evidence>
<comment type="caution">
    <text evidence="2">The sequence shown here is derived from an EMBL/GenBank/DDBJ whole genome shotgun (WGS) entry which is preliminary data.</text>
</comment>
<evidence type="ECO:0000313" key="3">
    <source>
        <dbReference type="Proteomes" id="UP001412067"/>
    </source>
</evidence>
<proteinExistence type="predicted"/>
<dbReference type="Proteomes" id="UP001412067">
    <property type="component" value="Unassembled WGS sequence"/>
</dbReference>
<sequence>MQRGTRQTALERPPLARASKAKGRLSPSRPVEAALGPGGQEAVVPFAAGHVRNCSCAGRPRVRPAHGFPCVGVIPR</sequence>
<feature type="region of interest" description="Disordered" evidence="1">
    <location>
        <begin position="1"/>
        <end position="37"/>
    </location>
</feature>
<organism evidence="2 3">
    <name type="scientific">Platanthera guangdongensis</name>
    <dbReference type="NCBI Taxonomy" id="2320717"/>
    <lineage>
        <taxon>Eukaryota</taxon>
        <taxon>Viridiplantae</taxon>
        <taxon>Streptophyta</taxon>
        <taxon>Embryophyta</taxon>
        <taxon>Tracheophyta</taxon>
        <taxon>Spermatophyta</taxon>
        <taxon>Magnoliopsida</taxon>
        <taxon>Liliopsida</taxon>
        <taxon>Asparagales</taxon>
        <taxon>Orchidaceae</taxon>
        <taxon>Orchidoideae</taxon>
        <taxon>Orchideae</taxon>
        <taxon>Orchidinae</taxon>
        <taxon>Platanthera</taxon>
    </lineage>
</organism>
<evidence type="ECO:0000256" key="1">
    <source>
        <dbReference type="SAM" id="MobiDB-lite"/>
    </source>
</evidence>
<reference evidence="2 3" key="1">
    <citation type="journal article" date="2022" name="Nat. Plants">
        <title>Genomes of leafy and leafless Platanthera orchids illuminate the evolution of mycoheterotrophy.</title>
        <authorList>
            <person name="Li M.H."/>
            <person name="Liu K.W."/>
            <person name="Li Z."/>
            <person name="Lu H.C."/>
            <person name="Ye Q.L."/>
            <person name="Zhang D."/>
            <person name="Wang J.Y."/>
            <person name="Li Y.F."/>
            <person name="Zhong Z.M."/>
            <person name="Liu X."/>
            <person name="Yu X."/>
            <person name="Liu D.K."/>
            <person name="Tu X.D."/>
            <person name="Liu B."/>
            <person name="Hao Y."/>
            <person name="Liao X.Y."/>
            <person name="Jiang Y.T."/>
            <person name="Sun W.H."/>
            <person name="Chen J."/>
            <person name="Chen Y.Q."/>
            <person name="Ai Y."/>
            <person name="Zhai J.W."/>
            <person name="Wu S.S."/>
            <person name="Zhou Z."/>
            <person name="Hsiao Y.Y."/>
            <person name="Wu W.L."/>
            <person name="Chen Y.Y."/>
            <person name="Lin Y.F."/>
            <person name="Hsu J.L."/>
            <person name="Li C.Y."/>
            <person name="Wang Z.W."/>
            <person name="Zhao X."/>
            <person name="Zhong W.Y."/>
            <person name="Ma X.K."/>
            <person name="Ma L."/>
            <person name="Huang J."/>
            <person name="Chen G.Z."/>
            <person name="Huang M.Z."/>
            <person name="Huang L."/>
            <person name="Peng D.H."/>
            <person name="Luo Y.B."/>
            <person name="Zou S.Q."/>
            <person name="Chen S.P."/>
            <person name="Lan S."/>
            <person name="Tsai W.C."/>
            <person name="Van de Peer Y."/>
            <person name="Liu Z.J."/>
        </authorList>
    </citation>
    <scope>NUCLEOTIDE SEQUENCE [LARGE SCALE GENOMIC DNA]</scope>
    <source>
        <strain evidence="2">Lor288</strain>
    </source>
</reference>
<gene>
    <name evidence="2" type="ORF">KSP40_PGU008852</name>
</gene>
<name>A0ABR2MT72_9ASPA</name>
<accession>A0ABR2MT72</accession>
<dbReference type="EMBL" id="JBBWWR010000005">
    <property type="protein sequence ID" value="KAK8966710.1"/>
    <property type="molecule type" value="Genomic_DNA"/>
</dbReference>
<protein>
    <submittedName>
        <fullName evidence="2">Uncharacterized protein</fullName>
    </submittedName>
</protein>